<dbReference type="Gene3D" id="3.40.50.150">
    <property type="entry name" value="Vaccinia Virus protein VP39"/>
    <property type="match status" value="1"/>
</dbReference>
<dbReference type="InterPro" id="IPR006342">
    <property type="entry name" value="FkbM_mtfrase"/>
</dbReference>
<dbReference type="Proteomes" id="UP000541426">
    <property type="component" value="Unassembled WGS sequence"/>
</dbReference>
<dbReference type="NCBIfam" id="TIGR01444">
    <property type="entry name" value="fkbM_fam"/>
    <property type="match status" value="1"/>
</dbReference>
<sequence length="598" mass="66268">MTDRPAKMKDQAVAALCKGVRVPFSPFLNDMRIKRMKEARYEGTEIAGALSIVREGDRVLEMGTGLGVVGAVIAHNAKPEAVLSFEANPNLIPHIKELYALNDLTDRMEVRNQIVLTGPDQPSTVTFHLRSTYLASSLIKSDNRKTTPVDVPTVNFAKLVRDFRPDVLVIDIEGGELDFLRHADLSTIRAMVIEFHPDHYGREGAVQCKDILRAAGFQKNSDVSTRFVWTCERRDFGAVPPDPDSGWSREIVALKDAFVVPPTERKHVQTTGVLTADGTSVAHANLWRSKRLLTVAPFRPAEKETKILPGKWLWGGTLWRYFPHFVTESITRLWALAQLDQSDFSGIIFVPKNPNVEGPPPSFQRAFLDLLDCTLDIHEARSPLIVENLVVPGQGFGLGEISQGTPEYRAVMAEKFASTVKPDGPEKLYISRSQLGPARGALLGEDRLEIALQAEGYEVFHPQQHSLEVQIARYRAAKKVIAAEGSALHLYAFVGKAETDVAVLLRRESAATGHIATHIESFTGAKPLLVNRLLRMWQRLDTPRKRLWIGEPDFAATQRDLIAGGFISDGPAWEQPAQADLQSALGAQYKLVTDTPQD</sequence>
<dbReference type="EMBL" id="JACIEJ010000005">
    <property type="protein sequence ID" value="MBB3986106.1"/>
    <property type="molecule type" value="Genomic_DNA"/>
</dbReference>
<evidence type="ECO:0000313" key="4">
    <source>
        <dbReference type="Proteomes" id="UP000541426"/>
    </source>
</evidence>
<proteinExistence type="predicted"/>
<feature type="domain" description="Glycosyltransferase 61 catalytic" evidence="1">
    <location>
        <begin position="322"/>
        <end position="494"/>
    </location>
</feature>
<dbReference type="RefSeq" id="WP_246429343.1">
    <property type="nucleotide sequence ID" value="NZ_BAABBZ010000007.1"/>
</dbReference>
<dbReference type="GO" id="GO:0008168">
    <property type="term" value="F:methyltransferase activity"/>
    <property type="evidence" value="ECO:0007669"/>
    <property type="project" value="UniProtKB-KW"/>
</dbReference>
<evidence type="ECO:0000313" key="3">
    <source>
        <dbReference type="EMBL" id="MBB3986106.1"/>
    </source>
</evidence>
<dbReference type="InterPro" id="IPR029063">
    <property type="entry name" value="SAM-dependent_MTases_sf"/>
</dbReference>
<keyword evidence="3" id="KW-0808">Transferase</keyword>
<dbReference type="GO" id="GO:0032259">
    <property type="term" value="P:methylation"/>
    <property type="evidence" value="ECO:0007669"/>
    <property type="project" value="UniProtKB-KW"/>
</dbReference>
<name>A0A7W6DMY1_9RHOB</name>
<evidence type="ECO:0000259" key="1">
    <source>
        <dbReference type="Pfam" id="PF04577"/>
    </source>
</evidence>
<accession>A0A7W6DMY1</accession>
<keyword evidence="3" id="KW-0489">Methyltransferase</keyword>
<organism evidence="3 4">
    <name type="scientific">Sagittula marina</name>
    <dbReference type="NCBI Taxonomy" id="943940"/>
    <lineage>
        <taxon>Bacteria</taxon>
        <taxon>Pseudomonadati</taxon>
        <taxon>Pseudomonadota</taxon>
        <taxon>Alphaproteobacteria</taxon>
        <taxon>Rhodobacterales</taxon>
        <taxon>Roseobacteraceae</taxon>
        <taxon>Sagittula</taxon>
    </lineage>
</organism>
<comment type="caution">
    <text evidence="3">The sequence shown here is derived from an EMBL/GenBank/DDBJ whole genome shotgun (WGS) entry which is preliminary data.</text>
</comment>
<protein>
    <submittedName>
        <fullName evidence="3">FkbM family methyltransferase</fullName>
    </submittedName>
</protein>
<keyword evidence="4" id="KW-1185">Reference proteome</keyword>
<dbReference type="GO" id="GO:0016757">
    <property type="term" value="F:glycosyltransferase activity"/>
    <property type="evidence" value="ECO:0007669"/>
    <property type="project" value="InterPro"/>
</dbReference>
<gene>
    <name evidence="3" type="ORF">GGQ68_002444</name>
</gene>
<feature type="domain" description="Methyltransferase FkbM" evidence="2">
    <location>
        <begin position="81"/>
        <end position="217"/>
    </location>
</feature>
<dbReference type="Pfam" id="PF04577">
    <property type="entry name" value="Glyco_transf_61"/>
    <property type="match status" value="1"/>
</dbReference>
<reference evidence="3 4" key="1">
    <citation type="submission" date="2020-08" db="EMBL/GenBank/DDBJ databases">
        <title>Genomic Encyclopedia of Type Strains, Phase IV (KMG-IV): sequencing the most valuable type-strain genomes for metagenomic binning, comparative biology and taxonomic classification.</title>
        <authorList>
            <person name="Goeker M."/>
        </authorList>
    </citation>
    <scope>NUCLEOTIDE SEQUENCE [LARGE SCALE GENOMIC DNA]</scope>
    <source>
        <strain evidence="3 4">DSM 102235</strain>
    </source>
</reference>
<dbReference type="SUPFAM" id="SSF53335">
    <property type="entry name" value="S-adenosyl-L-methionine-dependent methyltransferases"/>
    <property type="match status" value="1"/>
</dbReference>
<dbReference type="Pfam" id="PF05050">
    <property type="entry name" value="Methyltransf_21"/>
    <property type="match status" value="1"/>
</dbReference>
<dbReference type="AlphaFoldDB" id="A0A7W6DMY1"/>
<evidence type="ECO:0000259" key="2">
    <source>
        <dbReference type="Pfam" id="PF05050"/>
    </source>
</evidence>
<dbReference type="InterPro" id="IPR049625">
    <property type="entry name" value="Glyco_transf_61_cat"/>
</dbReference>